<organism evidence="2 3">
    <name type="scientific">Achlya hypogyna</name>
    <name type="common">Oomycete</name>
    <name type="synonym">Protoachlya hypogyna</name>
    <dbReference type="NCBI Taxonomy" id="1202772"/>
    <lineage>
        <taxon>Eukaryota</taxon>
        <taxon>Sar</taxon>
        <taxon>Stramenopiles</taxon>
        <taxon>Oomycota</taxon>
        <taxon>Saprolegniomycetes</taxon>
        <taxon>Saprolegniales</taxon>
        <taxon>Achlyaceae</taxon>
        <taxon>Achlya</taxon>
    </lineage>
</organism>
<gene>
    <name evidence="2" type="ORF">ACHHYP_10106</name>
</gene>
<feature type="region of interest" description="Disordered" evidence="1">
    <location>
        <begin position="183"/>
        <end position="230"/>
    </location>
</feature>
<dbReference type="OrthoDB" id="76494at2759"/>
<feature type="compositionally biased region" description="Basic residues" evidence="1">
    <location>
        <begin position="195"/>
        <end position="206"/>
    </location>
</feature>
<evidence type="ECO:0000313" key="3">
    <source>
        <dbReference type="Proteomes" id="UP000243579"/>
    </source>
</evidence>
<feature type="region of interest" description="Disordered" evidence="1">
    <location>
        <begin position="55"/>
        <end position="96"/>
    </location>
</feature>
<accession>A0A1V9ZIE4</accession>
<proteinExistence type="predicted"/>
<keyword evidence="3" id="KW-1185">Reference proteome</keyword>
<sequence length="230" mass="25764">MSTSVPASREIDVFERTCGMTLRGYKIKGHATPKPAVLHLDTTKSALGATTAIDPAFVPSRSEKKPKKSKPALPARSNQSPDTKPPKARHRQSAKAPVDFVYDVDVRKELRAALDEERKGLLQQAQARERALRDANLWLYDRRQPHSPRKTKGREASKECWTTSCDTRPACYSTEVKDDMDDEIIWTKPAPATSKKARPSTAKGKRNSVAENVHWSAPQTQSYHDGRRGY</sequence>
<evidence type="ECO:0000313" key="2">
    <source>
        <dbReference type="EMBL" id="OQR97746.1"/>
    </source>
</evidence>
<dbReference type="AlphaFoldDB" id="A0A1V9ZIE4"/>
<dbReference type="EMBL" id="JNBR01000098">
    <property type="protein sequence ID" value="OQR97746.1"/>
    <property type="molecule type" value="Genomic_DNA"/>
</dbReference>
<protein>
    <submittedName>
        <fullName evidence="2">Uncharacterized protein</fullName>
    </submittedName>
</protein>
<name>A0A1V9ZIE4_ACHHY</name>
<comment type="caution">
    <text evidence="2">The sequence shown here is derived from an EMBL/GenBank/DDBJ whole genome shotgun (WGS) entry which is preliminary data.</text>
</comment>
<dbReference type="Proteomes" id="UP000243579">
    <property type="component" value="Unassembled WGS sequence"/>
</dbReference>
<evidence type="ECO:0000256" key="1">
    <source>
        <dbReference type="SAM" id="MobiDB-lite"/>
    </source>
</evidence>
<reference evidence="2 3" key="1">
    <citation type="journal article" date="2014" name="Genome Biol. Evol.">
        <title>The secreted proteins of Achlya hypogyna and Thraustotheca clavata identify the ancestral oomycete secretome and reveal gene acquisitions by horizontal gene transfer.</title>
        <authorList>
            <person name="Misner I."/>
            <person name="Blouin N."/>
            <person name="Leonard G."/>
            <person name="Richards T.A."/>
            <person name="Lane C.E."/>
        </authorList>
    </citation>
    <scope>NUCLEOTIDE SEQUENCE [LARGE SCALE GENOMIC DNA]</scope>
    <source>
        <strain evidence="2 3">ATCC 48635</strain>
    </source>
</reference>